<proteinExistence type="predicted"/>
<evidence type="ECO:0000256" key="4">
    <source>
        <dbReference type="PROSITE-ProRule" id="PRU00433"/>
    </source>
</evidence>
<dbReference type="Pfam" id="PF23500">
    <property type="entry name" value="DUF7133"/>
    <property type="match status" value="1"/>
</dbReference>
<dbReference type="InterPro" id="IPR055557">
    <property type="entry name" value="DUF7133"/>
</dbReference>
<dbReference type="InterPro" id="IPR011042">
    <property type="entry name" value="6-blade_b-propeller_TolB-like"/>
</dbReference>
<dbReference type="Gene3D" id="1.10.760.10">
    <property type="entry name" value="Cytochrome c-like domain"/>
    <property type="match status" value="1"/>
</dbReference>
<dbReference type="AlphaFoldDB" id="A0AAE3EYD4"/>
<dbReference type="InterPro" id="IPR011041">
    <property type="entry name" value="Quinoprot_gluc/sorb_DH_b-prop"/>
</dbReference>
<evidence type="ECO:0000256" key="2">
    <source>
        <dbReference type="ARBA" id="ARBA00022723"/>
    </source>
</evidence>
<dbReference type="Proteomes" id="UP001200642">
    <property type="component" value="Unassembled WGS sequence"/>
</dbReference>
<organism evidence="6 7">
    <name type="scientific">Cerina litoralis</name>
    <dbReference type="NCBI Taxonomy" id="2874477"/>
    <lineage>
        <taxon>Bacteria</taxon>
        <taxon>Pseudomonadati</taxon>
        <taxon>Bacteroidota</taxon>
        <taxon>Flavobacteriia</taxon>
        <taxon>Flavobacteriales</taxon>
        <taxon>Flavobacteriaceae</taxon>
        <taxon>Cerina</taxon>
    </lineage>
</organism>
<feature type="domain" description="Cytochrome c" evidence="5">
    <location>
        <begin position="620"/>
        <end position="714"/>
    </location>
</feature>
<dbReference type="Pfam" id="PF13442">
    <property type="entry name" value="Cytochrome_CBB3"/>
    <property type="match status" value="1"/>
</dbReference>
<dbReference type="Gene3D" id="2.120.10.30">
    <property type="entry name" value="TolB, C-terminal domain"/>
    <property type="match status" value="1"/>
</dbReference>
<keyword evidence="2 4" id="KW-0479">Metal-binding</keyword>
<dbReference type="EMBL" id="JAIRBC010000032">
    <property type="protein sequence ID" value="MCG2462429.1"/>
    <property type="molecule type" value="Genomic_DNA"/>
</dbReference>
<evidence type="ECO:0000313" key="7">
    <source>
        <dbReference type="Proteomes" id="UP001200642"/>
    </source>
</evidence>
<keyword evidence="3 4" id="KW-0408">Iron</keyword>
<evidence type="ECO:0000313" key="6">
    <source>
        <dbReference type="EMBL" id="MCG2462429.1"/>
    </source>
</evidence>
<evidence type="ECO:0000256" key="1">
    <source>
        <dbReference type="ARBA" id="ARBA00022617"/>
    </source>
</evidence>
<dbReference type="PANTHER" id="PTHR33546">
    <property type="entry name" value="LARGE, MULTIFUNCTIONAL SECRETED PROTEIN-RELATED"/>
    <property type="match status" value="1"/>
</dbReference>
<comment type="caution">
    <text evidence="6">The sequence shown here is derived from an EMBL/GenBank/DDBJ whole genome shotgun (WGS) entry which is preliminary data.</text>
</comment>
<dbReference type="RefSeq" id="WP_317903567.1">
    <property type="nucleotide sequence ID" value="NZ_JAIRBC010000032.1"/>
</dbReference>
<keyword evidence="7" id="KW-1185">Reference proteome</keyword>
<accession>A0AAE3EYD4</accession>
<dbReference type="GO" id="GO:0009055">
    <property type="term" value="F:electron transfer activity"/>
    <property type="evidence" value="ECO:0007669"/>
    <property type="project" value="InterPro"/>
</dbReference>
<dbReference type="SUPFAM" id="SSF50952">
    <property type="entry name" value="Soluble quinoprotein glucose dehydrogenase"/>
    <property type="match status" value="1"/>
</dbReference>
<reference evidence="6" key="1">
    <citation type="submission" date="2023-02" db="EMBL/GenBank/DDBJ databases">
        <title>Genome of Flavobacteriaceae gen. nov. sp. strain F89.</title>
        <authorList>
            <person name="Wang Y."/>
        </authorList>
    </citation>
    <scope>NUCLEOTIDE SEQUENCE</scope>
    <source>
        <strain evidence="6">F89</strain>
    </source>
</reference>
<keyword evidence="1 4" id="KW-0349">Heme</keyword>
<dbReference type="SUPFAM" id="SSF46626">
    <property type="entry name" value="Cytochrome c"/>
    <property type="match status" value="1"/>
</dbReference>
<dbReference type="InterPro" id="IPR036909">
    <property type="entry name" value="Cyt_c-like_dom_sf"/>
</dbReference>
<protein>
    <submittedName>
        <fullName evidence="6">C-type cytochrome</fullName>
    </submittedName>
</protein>
<evidence type="ECO:0000259" key="5">
    <source>
        <dbReference type="PROSITE" id="PS51007"/>
    </source>
</evidence>
<evidence type="ECO:0000256" key="3">
    <source>
        <dbReference type="ARBA" id="ARBA00023004"/>
    </source>
</evidence>
<dbReference type="InterPro" id="IPR009056">
    <property type="entry name" value="Cyt_c-like_dom"/>
</dbReference>
<name>A0AAE3EYD4_9FLAO</name>
<gene>
    <name evidence="6" type="ORF">K8352_16830</name>
</gene>
<dbReference type="PROSITE" id="PS51007">
    <property type="entry name" value="CYTC"/>
    <property type="match status" value="1"/>
</dbReference>
<dbReference type="PANTHER" id="PTHR33546:SF1">
    <property type="entry name" value="LARGE, MULTIFUNCTIONAL SECRETED PROTEIN"/>
    <property type="match status" value="1"/>
</dbReference>
<sequence length="753" mass="84042">MSCPNFLTKLFYFLTFFILITSCGPDFEEHKVSLDSYEIEDGFSIEVVASEPLLRAPVAMDFDTKGRIWVVEMTDFMKNLDGTGESDATGSIKILEDLDKDGVADHAKTFLDSLAMPRALALVYGGLLYAEPPNLWFLEVKGDSPGKKTLVDSLFAVSGNPEHQPNGLRMNLDNWIYNAKSNFRYRLKDGEWLKEPTSFRGQWGISHDNFGRLYFNTNSRQLLGDYILPNRLIRNHYYIPKTGINQRLTKDERVYPLQPVPVNRGYEAGILDKDSLQLEVTAACGPLVYRGAAFPAGYKQNVFVCVPEANLIKRNILTFYGDSTSAKQAWEGKEFLASLDEGFRPVSLYNGPDGSLYIVDMHRGVIQHYAFLSPYLKRKSKETHLDTIIDFGRILKVSHRPSKSGGRINIEGLTGRQLVKLLSDSNGWIRDRAQQVIVQNKLTKTIPDLKKLALNPKLDLAQVHALYSLEGLEALTPDLLIEVARNSDADVAAHALVLLENFVSEEYASRVQKLISELKQRNDISLDLYLSSTVGTWAQFSQKLFFPFIIEFYGKYKGRQIFVDAILSGVGGTEEALLRDLKQSSEKDLEGLIAGLNDILKRKSEDRPSNIFVAQTAREDGRTAGAKLFRQICASCHGPSGDGTDGLAPSLVHSRYVSKPMERLGLIILHGLKGPMIVDGKEIGDNWVMPALGNNKSLTNSDIANIMAYVSNAFSVSPQGISPDKIEELRSKTPTRGGEYTRIELDSIYPSIK</sequence>
<dbReference type="GO" id="GO:0020037">
    <property type="term" value="F:heme binding"/>
    <property type="evidence" value="ECO:0007669"/>
    <property type="project" value="InterPro"/>
</dbReference>
<dbReference type="GO" id="GO:0046872">
    <property type="term" value="F:metal ion binding"/>
    <property type="evidence" value="ECO:0007669"/>
    <property type="project" value="UniProtKB-KW"/>
</dbReference>